<organism evidence="9 10">
    <name type="scientific">Triangularia verruculosa</name>
    <dbReference type="NCBI Taxonomy" id="2587418"/>
    <lineage>
        <taxon>Eukaryota</taxon>
        <taxon>Fungi</taxon>
        <taxon>Dikarya</taxon>
        <taxon>Ascomycota</taxon>
        <taxon>Pezizomycotina</taxon>
        <taxon>Sordariomycetes</taxon>
        <taxon>Sordariomycetidae</taxon>
        <taxon>Sordariales</taxon>
        <taxon>Podosporaceae</taxon>
        <taxon>Triangularia</taxon>
    </lineage>
</organism>
<feature type="compositionally biased region" description="Polar residues" evidence="6">
    <location>
        <begin position="389"/>
        <end position="402"/>
    </location>
</feature>
<evidence type="ECO:0000256" key="6">
    <source>
        <dbReference type="SAM" id="MobiDB-lite"/>
    </source>
</evidence>
<feature type="transmembrane region" description="Helical" evidence="7">
    <location>
        <begin position="111"/>
        <end position="133"/>
    </location>
</feature>
<evidence type="ECO:0000256" key="5">
    <source>
        <dbReference type="ARBA" id="ARBA00038359"/>
    </source>
</evidence>
<feature type="domain" description="Rhodopsin" evidence="8">
    <location>
        <begin position="39"/>
        <end position="283"/>
    </location>
</feature>
<dbReference type="AlphaFoldDB" id="A0AAN6XGC9"/>
<feature type="transmembrane region" description="Helical" evidence="7">
    <location>
        <begin position="186"/>
        <end position="212"/>
    </location>
</feature>
<feature type="compositionally biased region" description="Basic and acidic residues" evidence="6">
    <location>
        <begin position="441"/>
        <end position="451"/>
    </location>
</feature>
<feature type="transmembrane region" description="Helical" evidence="7">
    <location>
        <begin position="145"/>
        <end position="166"/>
    </location>
</feature>
<keyword evidence="2 7" id="KW-0812">Transmembrane</keyword>
<accession>A0AAN6XGC9</accession>
<evidence type="ECO:0000256" key="4">
    <source>
        <dbReference type="ARBA" id="ARBA00023136"/>
    </source>
</evidence>
<reference evidence="9" key="1">
    <citation type="journal article" date="2023" name="Mol. Phylogenet. Evol.">
        <title>Genome-scale phylogeny and comparative genomics of the fungal order Sordariales.</title>
        <authorList>
            <person name="Hensen N."/>
            <person name="Bonometti L."/>
            <person name="Westerberg I."/>
            <person name="Brannstrom I.O."/>
            <person name="Guillou S."/>
            <person name="Cros-Aarteil S."/>
            <person name="Calhoun S."/>
            <person name="Haridas S."/>
            <person name="Kuo A."/>
            <person name="Mondo S."/>
            <person name="Pangilinan J."/>
            <person name="Riley R."/>
            <person name="LaButti K."/>
            <person name="Andreopoulos B."/>
            <person name="Lipzen A."/>
            <person name="Chen C."/>
            <person name="Yan M."/>
            <person name="Daum C."/>
            <person name="Ng V."/>
            <person name="Clum A."/>
            <person name="Steindorff A."/>
            <person name="Ohm R.A."/>
            <person name="Martin F."/>
            <person name="Silar P."/>
            <person name="Natvig D.O."/>
            <person name="Lalanne C."/>
            <person name="Gautier V."/>
            <person name="Ament-Velasquez S.L."/>
            <person name="Kruys A."/>
            <person name="Hutchinson M.I."/>
            <person name="Powell A.J."/>
            <person name="Barry K."/>
            <person name="Miller A.N."/>
            <person name="Grigoriev I.V."/>
            <person name="Debuchy R."/>
            <person name="Gladieux P."/>
            <person name="Hiltunen Thoren M."/>
            <person name="Johannesson H."/>
        </authorList>
    </citation>
    <scope>NUCLEOTIDE SEQUENCE</scope>
    <source>
        <strain evidence="9">CBS 315.58</strain>
    </source>
</reference>
<dbReference type="Pfam" id="PF20684">
    <property type="entry name" value="Fung_rhodopsin"/>
    <property type="match status" value="1"/>
</dbReference>
<gene>
    <name evidence="9" type="ORF">QBC40DRAFT_179599</name>
</gene>
<dbReference type="InterPro" id="IPR049326">
    <property type="entry name" value="Rhodopsin_dom_fungi"/>
</dbReference>
<dbReference type="PANTHER" id="PTHR33048:SF47">
    <property type="entry name" value="INTEGRAL MEMBRANE PROTEIN-RELATED"/>
    <property type="match status" value="1"/>
</dbReference>
<feature type="region of interest" description="Disordered" evidence="6">
    <location>
        <begin position="419"/>
        <end position="461"/>
    </location>
</feature>
<dbReference type="PANTHER" id="PTHR33048">
    <property type="entry name" value="PTH11-LIKE INTEGRAL MEMBRANE PROTEIN (AFU_ORTHOLOGUE AFUA_5G11245)"/>
    <property type="match status" value="1"/>
</dbReference>
<dbReference type="GO" id="GO:0016020">
    <property type="term" value="C:membrane"/>
    <property type="evidence" value="ECO:0007669"/>
    <property type="project" value="UniProtKB-SubCell"/>
</dbReference>
<evidence type="ECO:0000313" key="10">
    <source>
        <dbReference type="Proteomes" id="UP001303160"/>
    </source>
</evidence>
<keyword evidence="4 7" id="KW-0472">Membrane</keyword>
<proteinExistence type="inferred from homology"/>
<dbReference type="EMBL" id="MU863952">
    <property type="protein sequence ID" value="KAK4198077.1"/>
    <property type="molecule type" value="Genomic_DNA"/>
</dbReference>
<keyword evidence="10" id="KW-1185">Reference proteome</keyword>
<dbReference type="Proteomes" id="UP001303160">
    <property type="component" value="Unassembled WGS sequence"/>
</dbReference>
<comment type="subcellular location">
    <subcellularLocation>
        <location evidence="1">Membrane</location>
        <topology evidence="1">Multi-pass membrane protein</topology>
    </subcellularLocation>
</comment>
<feature type="region of interest" description="Disordered" evidence="6">
    <location>
        <begin position="373"/>
        <end position="403"/>
    </location>
</feature>
<name>A0AAN6XGC9_9PEZI</name>
<evidence type="ECO:0000256" key="3">
    <source>
        <dbReference type="ARBA" id="ARBA00022989"/>
    </source>
</evidence>
<feature type="transmembrane region" description="Helical" evidence="7">
    <location>
        <begin position="259"/>
        <end position="284"/>
    </location>
</feature>
<evidence type="ECO:0000256" key="2">
    <source>
        <dbReference type="ARBA" id="ARBA00022692"/>
    </source>
</evidence>
<evidence type="ECO:0000256" key="7">
    <source>
        <dbReference type="SAM" id="Phobius"/>
    </source>
</evidence>
<evidence type="ECO:0000259" key="8">
    <source>
        <dbReference type="Pfam" id="PF20684"/>
    </source>
</evidence>
<feature type="compositionally biased region" description="Polar residues" evidence="6">
    <location>
        <begin position="427"/>
        <end position="436"/>
    </location>
</feature>
<comment type="caution">
    <text evidence="9">The sequence shown here is derived from an EMBL/GenBank/DDBJ whole genome shotgun (WGS) entry which is preliminary data.</text>
</comment>
<evidence type="ECO:0000313" key="9">
    <source>
        <dbReference type="EMBL" id="KAK4198077.1"/>
    </source>
</evidence>
<feature type="transmembrane region" description="Helical" evidence="7">
    <location>
        <begin position="55"/>
        <end position="73"/>
    </location>
</feature>
<evidence type="ECO:0000256" key="1">
    <source>
        <dbReference type="ARBA" id="ARBA00004141"/>
    </source>
</evidence>
<reference evidence="9" key="2">
    <citation type="submission" date="2023-05" db="EMBL/GenBank/DDBJ databases">
        <authorList>
            <consortium name="Lawrence Berkeley National Laboratory"/>
            <person name="Steindorff A."/>
            <person name="Hensen N."/>
            <person name="Bonometti L."/>
            <person name="Westerberg I."/>
            <person name="Brannstrom I.O."/>
            <person name="Guillou S."/>
            <person name="Cros-Aarteil S."/>
            <person name="Calhoun S."/>
            <person name="Haridas S."/>
            <person name="Kuo A."/>
            <person name="Mondo S."/>
            <person name="Pangilinan J."/>
            <person name="Riley R."/>
            <person name="Labutti K."/>
            <person name="Andreopoulos B."/>
            <person name="Lipzen A."/>
            <person name="Chen C."/>
            <person name="Yanf M."/>
            <person name="Daum C."/>
            <person name="Ng V."/>
            <person name="Clum A."/>
            <person name="Ohm R."/>
            <person name="Martin F."/>
            <person name="Silar P."/>
            <person name="Natvig D."/>
            <person name="Lalanne C."/>
            <person name="Gautier V."/>
            <person name="Ament-Velasquez S.L."/>
            <person name="Kruys A."/>
            <person name="Hutchinson M.I."/>
            <person name="Powell A.J."/>
            <person name="Barry K."/>
            <person name="Miller A.N."/>
            <person name="Grigoriev I.V."/>
            <person name="Debuchy R."/>
            <person name="Gladieux P."/>
            <person name="Thoren M.H."/>
            <person name="Johannesson H."/>
        </authorList>
    </citation>
    <scope>NUCLEOTIDE SEQUENCE</scope>
    <source>
        <strain evidence="9">CBS 315.58</strain>
    </source>
</reference>
<comment type="similarity">
    <text evidence="5">Belongs to the SAT4 family.</text>
</comment>
<feature type="transmembrane region" description="Helical" evidence="7">
    <location>
        <begin position="224"/>
        <end position="244"/>
    </location>
</feature>
<feature type="transmembrane region" description="Helical" evidence="7">
    <location>
        <begin position="20"/>
        <end position="43"/>
    </location>
</feature>
<sequence>MVSQQELDAIVDDHASLKKNAFKVTVGVFFGVSILSVVARVAIRLKTMRRLSLDDYLLFVAAIALTVTTGLLFHSCDRIYLSAALQKDPALAFLINSDLLMDLLNHATQQFHTFLILAWTAIFFVKFSFLAFFRQLIWKTRVQRYYWAVVGITIISYLFFVAEPFILCSEFGINALSCFSPSKNVLYIALTGVVTGLDATTDLMIVSIPMIILYQANIKTRQKAALGTFLCLSLVMVCIAIIRASKIKGAQGIDVPWEFFWQFMEATIAVLMGSLTVFRTLLAFQTNKNSEERRGAAGPSPKSRALFSFHERMRRWREKRAQHSDEESLSDLPQIPGATMSGMRTFIRRNNREADFETMGGNTVLSQNDTLADMEDSDSSSHHRVVVTPNKNGGRQGSNWPLPNSGYVLVSTEIRQERLDTHRREPLSSQLTSLAGSTVRGDWESSYRDSRQYAYSPEPRR</sequence>
<protein>
    <recommendedName>
        <fullName evidence="8">Rhodopsin domain-containing protein</fullName>
    </recommendedName>
</protein>
<keyword evidence="3 7" id="KW-1133">Transmembrane helix</keyword>
<dbReference type="InterPro" id="IPR052337">
    <property type="entry name" value="SAT4-like"/>
</dbReference>